<evidence type="ECO:0000256" key="5">
    <source>
        <dbReference type="ARBA" id="ARBA00022645"/>
    </source>
</evidence>
<dbReference type="InterPro" id="IPR012338">
    <property type="entry name" value="Beta-lactam/transpept-like"/>
</dbReference>
<dbReference type="GO" id="GO:0008360">
    <property type="term" value="P:regulation of cell shape"/>
    <property type="evidence" value="ECO:0007669"/>
    <property type="project" value="UniProtKB-KW"/>
</dbReference>
<dbReference type="EC" id="3.4.16.4" evidence="4"/>
<dbReference type="GO" id="GO:0009252">
    <property type="term" value="P:peptidoglycan biosynthetic process"/>
    <property type="evidence" value="ECO:0007669"/>
    <property type="project" value="UniProtKB-KW"/>
</dbReference>
<dbReference type="InterPro" id="IPR018044">
    <property type="entry name" value="Peptidase_S11"/>
</dbReference>
<comment type="similarity">
    <text evidence="3 15">Belongs to the peptidase S11 family.</text>
</comment>
<evidence type="ECO:0000256" key="8">
    <source>
        <dbReference type="ARBA" id="ARBA00022801"/>
    </source>
</evidence>
<evidence type="ECO:0000256" key="10">
    <source>
        <dbReference type="ARBA" id="ARBA00022984"/>
    </source>
</evidence>
<dbReference type="PANTHER" id="PTHR21581">
    <property type="entry name" value="D-ALANYL-D-ALANINE CARBOXYPEPTIDASE"/>
    <property type="match status" value="1"/>
</dbReference>
<keyword evidence="9" id="KW-0133">Cell shape</keyword>
<dbReference type="Gene3D" id="2.60.410.10">
    <property type="entry name" value="D-Ala-D-Ala carboxypeptidase, C-terminal domain"/>
    <property type="match status" value="1"/>
</dbReference>
<evidence type="ECO:0000256" key="2">
    <source>
        <dbReference type="ARBA" id="ARBA00004752"/>
    </source>
</evidence>
<dbReference type="EMBL" id="DYWV01000100">
    <property type="protein sequence ID" value="HJF39832.1"/>
    <property type="molecule type" value="Genomic_DNA"/>
</dbReference>
<reference evidence="17" key="1">
    <citation type="journal article" date="2021" name="PeerJ">
        <title>Extensive microbial diversity within the chicken gut microbiome revealed by metagenomics and culture.</title>
        <authorList>
            <person name="Gilroy R."/>
            <person name="Ravi A."/>
            <person name="Getino M."/>
            <person name="Pursley I."/>
            <person name="Horton D.L."/>
            <person name="Alikhan N.F."/>
            <person name="Baker D."/>
            <person name="Gharbi K."/>
            <person name="Hall N."/>
            <person name="Watson M."/>
            <person name="Adriaenssens E.M."/>
            <person name="Foster-Nyarko E."/>
            <person name="Jarju S."/>
            <person name="Secka A."/>
            <person name="Antonio M."/>
            <person name="Oren A."/>
            <person name="Chaudhuri R.R."/>
            <person name="La Ragione R."/>
            <person name="Hildebrand F."/>
            <person name="Pallen M.J."/>
        </authorList>
    </citation>
    <scope>NUCLEOTIDE SEQUENCE</scope>
    <source>
        <strain evidence="17">CHK193-16274</strain>
    </source>
</reference>
<dbReference type="GO" id="GO:0009002">
    <property type="term" value="F:serine-type D-Ala-D-Ala carboxypeptidase activity"/>
    <property type="evidence" value="ECO:0007669"/>
    <property type="project" value="UniProtKB-EC"/>
</dbReference>
<dbReference type="Pfam" id="PF07943">
    <property type="entry name" value="PBP5_C"/>
    <property type="match status" value="1"/>
</dbReference>
<feature type="active site" description="Proton acceptor" evidence="13">
    <location>
        <position position="67"/>
    </location>
</feature>
<dbReference type="InterPro" id="IPR015956">
    <property type="entry name" value="Peniciliin-bd_prot_C_sf"/>
</dbReference>
<evidence type="ECO:0000256" key="14">
    <source>
        <dbReference type="PIRSR" id="PIRSR618044-2"/>
    </source>
</evidence>
<comment type="caution">
    <text evidence="17">The sequence shown here is derived from an EMBL/GenBank/DDBJ whole genome shotgun (WGS) entry which is preliminary data.</text>
</comment>
<keyword evidence="5 17" id="KW-0121">Carboxypeptidase</keyword>
<evidence type="ECO:0000256" key="11">
    <source>
        <dbReference type="ARBA" id="ARBA00023316"/>
    </source>
</evidence>
<name>A0A921G9W4_9FIRM</name>
<dbReference type="AlphaFoldDB" id="A0A921G9W4"/>
<comment type="pathway">
    <text evidence="2">Cell wall biogenesis; peptidoglycan biosynthesis.</text>
</comment>
<dbReference type="GO" id="GO:0071555">
    <property type="term" value="P:cell wall organization"/>
    <property type="evidence" value="ECO:0007669"/>
    <property type="project" value="UniProtKB-KW"/>
</dbReference>
<feature type="active site" evidence="13">
    <location>
        <position position="124"/>
    </location>
</feature>
<keyword evidence="11" id="KW-0961">Cell wall biogenesis/degradation</keyword>
<evidence type="ECO:0000256" key="13">
    <source>
        <dbReference type="PIRSR" id="PIRSR618044-1"/>
    </source>
</evidence>
<organism evidence="17 18">
    <name type="scientific">Thomasclavelia spiroformis</name>
    <dbReference type="NCBI Taxonomy" id="29348"/>
    <lineage>
        <taxon>Bacteria</taxon>
        <taxon>Bacillati</taxon>
        <taxon>Bacillota</taxon>
        <taxon>Erysipelotrichia</taxon>
        <taxon>Erysipelotrichales</taxon>
        <taxon>Coprobacillaceae</taxon>
        <taxon>Thomasclavelia</taxon>
    </lineage>
</organism>
<dbReference type="GO" id="GO:0006508">
    <property type="term" value="P:proteolysis"/>
    <property type="evidence" value="ECO:0007669"/>
    <property type="project" value="UniProtKB-KW"/>
</dbReference>
<evidence type="ECO:0000313" key="18">
    <source>
        <dbReference type="Proteomes" id="UP000749320"/>
    </source>
</evidence>
<evidence type="ECO:0000256" key="1">
    <source>
        <dbReference type="ARBA" id="ARBA00003217"/>
    </source>
</evidence>
<keyword evidence="6" id="KW-0645">Protease</keyword>
<comment type="function">
    <text evidence="1">Removes C-terminal D-alanyl residues from sugar-peptide cell wall precursors.</text>
</comment>
<keyword evidence="7" id="KW-0732">Signal</keyword>
<dbReference type="InterPro" id="IPR037167">
    <property type="entry name" value="Peptidase_S11_C_sf"/>
</dbReference>
<feature type="binding site" evidence="14">
    <location>
        <position position="232"/>
    </location>
    <ligand>
        <name>substrate</name>
    </ligand>
</feature>
<dbReference type="Proteomes" id="UP000749320">
    <property type="component" value="Unassembled WGS sequence"/>
</dbReference>
<gene>
    <name evidence="17" type="ORF">K8V91_02815</name>
</gene>
<evidence type="ECO:0000259" key="16">
    <source>
        <dbReference type="SMART" id="SM00936"/>
    </source>
</evidence>
<evidence type="ECO:0000256" key="15">
    <source>
        <dbReference type="RuleBase" id="RU004016"/>
    </source>
</evidence>
<comment type="catalytic activity">
    <reaction evidence="12">
        <text>Preferential cleavage: (Ac)2-L-Lys-D-Ala-|-D-Ala. Also transpeptidation of peptidyl-alanyl moieties that are N-acyl substituents of D-alanine.</text>
        <dbReference type="EC" id="3.4.16.4"/>
    </reaction>
</comment>
<dbReference type="Gene3D" id="3.40.710.10">
    <property type="entry name" value="DD-peptidase/beta-lactamase superfamily"/>
    <property type="match status" value="1"/>
</dbReference>
<dbReference type="PANTHER" id="PTHR21581:SF6">
    <property type="entry name" value="TRAFFICKING PROTEIN PARTICLE COMPLEX SUBUNIT 12"/>
    <property type="match status" value="1"/>
</dbReference>
<dbReference type="PRINTS" id="PR00725">
    <property type="entry name" value="DADACBPTASE1"/>
</dbReference>
<dbReference type="SUPFAM" id="SSF69189">
    <property type="entry name" value="Penicillin-binding protein associated domain"/>
    <property type="match status" value="1"/>
</dbReference>
<feature type="domain" description="Peptidase S11 D-Ala-D-Ala carboxypeptidase A C-terminal" evidence="16">
    <location>
        <begin position="282"/>
        <end position="371"/>
    </location>
</feature>
<dbReference type="InterPro" id="IPR001967">
    <property type="entry name" value="Peptidase_S11_N"/>
</dbReference>
<dbReference type="InterPro" id="IPR012907">
    <property type="entry name" value="Peptidase_S11_C"/>
</dbReference>
<accession>A0A921G9W4</accession>
<proteinExistence type="inferred from homology"/>
<protein>
    <recommendedName>
        <fullName evidence="4">serine-type D-Ala-D-Ala carboxypeptidase</fullName>
        <ecNumber evidence="4">3.4.16.4</ecNumber>
    </recommendedName>
</protein>
<evidence type="ECO:0000256" key="3">
    <source>
        <dbReference type="ARBA" id="ARBA00007164"/>
    </source>
</evidence>
<evidence type="ECO:0000256" key="9">
    <source>
        <dbReference type="ARBA" id="ARBA00022960"/>
    </source>
</evidence>
<dbReference type="Pfam" id="PF00768">
    <property type="entry name" value="Peptidase_S11"/>
    <property type="match status" value="1"/>
</dbReference>
<keyword evidence="8" id="KW-0378">Hydrolase</keyword>
<keyword evidence="10" id="KW-0573">Peptidoglycan synthesis</keyword>
<evidence type="ECO:0000313" key="17">
    <source>
        <dbReference type="EMBL" id="HJF39832.1"/>
    </source>
</evidence>
<dbReference type="SMART" id="SM00936">
    <property type="entry name" value="PBP5_C"/>
    <property type="match status" value="1"/>
</dbReference>
<feature type="active site" description="Acyl-ester intermediate" evidence="13">
    <location>
        <position position="64"/>
    </location>
</feature>
<evidence type="ECO:0000256" key="6">
    <source>
        <dbReference type="ARBA" id="ARBA00022670"/>
    </source>
</evidence>
<evidence type="ECO:0000256" key="4">
    <source>
        <dbReference type="ARBA" id="ARBA00012448"/>
    </source>
</evidence>
<dbReference type="SUPFAM" id="SSF56601">
    <property type="entry name" value="beta-lactamase/transpeptidase-like"/>
    <property type="match status" value="1"/>
</dbReference>
<evidence type="ECO:0000256" key="7">
    <source>
        <dbReference type="ARBA" id="ARBA00022729"/>
    </source>
</evidence>
<sequence>MTEAIKLIKKILIFLLIISLLPITNLQAIENDITPNASGAILIDADSKQILYDKNADKKLFPASTTKIMTMIIMFEAINNNKISFDDQVTTSKYAASMGGSQVYLEEGESMSLEDMFKSIAIASANDASVAVSEYIAGSTNKFVEMMNQKAKELNLKNTHFENVTGLHDNNHYTCPYDLAMMASYLIKIGGDKLLSVTSLYDSYIREDTKQSFWLVNTNKLLKLYDGVDGLKTGYTKEAGYCLVTTAKRDGQRLVGVVMKESEPKTRNEEMCNLLDYGFNNYKREIIYKKDSVIEKHVVDKMDNLTINVVCKEDIAYIKAKANDQKYTTKIVYKDNLLPVKKGDIVATLTVLCDGKEITSYNLYSDNDVEKATYFSKLIKTFKLLF</sequence>
<evidence type="ECO:0000256" key="12">
    <source>
        <dbReference type="ARBA" id="ARBA00034000"/>
    </source>
</evidence>
<reference evidence="17" key="2">
    <citation type="submission" date="2021-09" db="EMBL/GenBank/DDBJ databases">
        <authorList>
            <person name="Gilroy R."/>
        </authorList>
    </citation>
    <scope>NUCLEOTIDE SEQUENCE</scope>
    <source>
        <strain evidence="17">CHK193-16274</strain>
    </source>
</reference>